<dbReference type="Pfam" id="PF13520">
    <property type="entry name" value="AA_permease_2"/>
    <property type="match status" value="1"/>
</dbReference>
<feature type="transmembrane region" description="Helical" evidence="5">
    <location>
        <begin position="54"/>
        <end position="75"/>
    </location>
</feature>
<dbReference type="PANTHER" id="PTHR11785">
    <property type="entry name" value="AMINO ACID TRANSPORTER"/>
    <property type="match status" value="1"/>
</dbReference>
<dbReference type="GO" id="GO:0016020">
    <property type="term" value="C:membrane"/>
    <property type="evidence" value="ECO:0007669"/>
    <property type="project" value="UniProtKB-SubCell"/>
</dbReference>
<dbReference type="PIRSF" id="PIRSF006060">
    <property type="entry name" value="AA_transporter"/>
    <property type="match status" value="1"/>
</dbReference>
<evidence type="ECO:0000313" key="6">
    <source>
        <dbReference type="EMBL" id="ACY14464.1"/>
    </source>
</evidence>
<feature type="transmembrane region" description="Helical" evidence="5">
    <location>
        <begin position="436"/>
        <end position="457"/>
    </location>
</feature>
<keyword evidence="3 5" id="KW-1133">Transmembrane helix</keyword>
<dbReference type="InterPro" id="IPR050598">
    <property type="entry name" value="AminoAcid_Transporter"/>
</dbReference>
<proteinExistence type="predicted"/>
<dbReference type="HOGENOM" id="CLU_007946_3_4_7"/>
<evidence type="ECO:0000256" key="5">
    <source>
        <dbReference type="SAM" id="Phobius"/>
    </source>
</evidence>
<evidence type="ECO:0000256" key="4">
    <source>
        <dbReference type="ARBA" id="ARBA00023136"/>
    </source>
</evidence>
<feature type="transmembrane region" description="Helical" evidence="5">
    <location>
        <begin position="289"/>
        <end position="313"/>
    </location>
</feature>
<feature type="transmembrane region" description="Helical" evidence="5">
    <location>
        <begin position="201"/>
        <end position="227"/>
    </location>
</feature>
<dbReference type="GO" id="GO:0015179">
    <property type="term" value="F:L-amino acid transmembrane transporter activity"/>
    <property type="evidence" value="ECO:0007669"/>
    <property type="project" value="TreeGrafter"/>
</dbReference>
<dbReference type="OrthoDB" id="127638at2"/>
<evidence type="ECO:0000256" key="3">
    <source>
        <dbReference type="ARBA" id="ARBA00022989"/>
    </source>
</evidence>
<dbReference type="AlphaFoldDB" id="D0LYZ4"/>
<feature type="transmembrane region" description="Helical" evidence="5">
    <location>
        <begin position="408"/>
        <end position="430"/>
    </location>
</feature>
<accession>D0LYZ4</accession>
<reference evidence="6 7" key="1">
    <citation type="journal article" date="2010" name="Stand. Genomic Sci.">
        <title>Complete genome sequence of Haliangium ochraceum type strain (SMP-2).</title>
        <authorList>
            <consortium name="US DOE Joint Genome Institute (JGI-PGF)"/>
            <person name="Ivanova N."/>
            <person name="Daum C."/>
            <person name="Lang E."/>
            <person name="Abt B."/>
            <person name="Kopitz M."/>
            <person name="Saunders E."/>
            <person name="Lapidus A."/>
            <person name="Lucas S."/>
            <person name="Glavina Del Rio T."/>
            <person name="Nolan M."/>
            <person name="Tice H."/>
            <person name="Copeland A."/>
            <person name="Cheng J.F."/>
            <person name="Chen F."/>
            <person name="Bruce D."/>
            <person name="Goodwin L."/>
            <person name="Pitluck S."/>
            <person name="Mavromatis K."/>
            <person name="Pati A."/>
            <person name="Mikhailova N."/>
            <person name="Chen A."/>
            <person name="Palaniappan K."/>
            <person name="Land M."/>
            <person name="Hauser L."/>
            <person name="Chang Y.J."/>
            <person name="Jeffries C.D."/>
            <person name="Detter J.C."/>
            <person name="Brettin T."/>
            <person name="Rohde M."/>
            <person name="Goker M."/>
            <person name="Bristow J."/>
            <person name="Markowitz V."/>
            <person name="Eisen J.A."/>
            <person name="Hugenholtz P."/>
            <person name="Kyrpides N.C."/>
            <person name="Klenk H.P."/>
        </authorList>
    </citation>
    <scope>NUCLEOTIDE SEQUENCE [LARGE SCALE GENOMIC DNA]</scope>
    <source>
        <strain evidence="7">DSM 14365 / CIP 107738 / JCM 11303 / AJ 13395 / SMP-2</strain>
    </source>
</reference>
<dbReference type="KEGG" id="hoh:Hoch_1917"/>
<dbReference type="Gene3D" id="1.20.1740.10">
    <property type="entry name" value="Amino acid/polyamine transporter I"/>
    <property type="match status" value="1"/>
</dbReference>
<dbReference type="STRING" id="502025.Hoch_1917"/>
<feature type="transmembrane region" description="Helical" evidence="5">
    <location>
        <begin position="96"/>
        <end position="125"/>
    </location>
</feature>
<dbReference type="Proteomes" id="UP000001880">
    <property type="component" value="Chromosome"/>
</dbReference>
<dbReference type="InterPro" id="IPR002293">
    <property type="entry name" value="AA/rel_permease1"/>
</dbReference>
<feature type="transmembrane region" description="Helical" evidence="5">
    <location>
        <begin position="239"/>
        <end position="262"/>
    </location>
</feature>
<feature type="transmembrane region" description="Helical" evidence="5">
    <location>
        <begin position="162"/>
        <end position="181"/>
    </location>
</feature>
<sequence>MSQKPPPPAEINASADARKLGLLAATAIVVANMIGTGVFTSTGFMVPNLESGPILINWLLGGVLALCGAATYAELGTLMPRVGGEYVYLREAYHPSVGFLSGWVSLFAGFSAPIAGAGLAFGAYLHAIAPALPAKGAALALIIALTALHMADVVWGSRIQTGFTLLKVALILVFIGLGFGVGEGDWSNLDSAVPDASSSVLAPAFWISLVYVSFSYSGWNAAAYVAGEIRDPQRVLPRALLLGTAIVTALYLALNLLFLYAAPAEALAGKAEVGHVAAVALFGERAGGWLSTIIALALVSAVSAMVMAGPRVYTAMAEDGLFFSFLAARNRRGAPLGSVALQGALACILVMIASLRELIQYIGFTLSIIAALTVLSVFVLRVRRPELARAAAAAVAEAGSGKRPYRTWGWPVTPLLFVLLSLWMAAHLVINQPGPTLIAGGVTLGSGLLAYLLWSAYRRSQTR</sequence>
<organism evidence="6 7">
    <name type="scientific">Haliangium ochraceum (strain DSM 14365 / JCM 11303 / SMP-2)</name>
    <dbReference type="NCBI Taxonomy" id="502025"/>
    <lineage>
        <taxon>Bacteria</taxon>
        <taxon>Pseudomonadati</taxon>
        <taxon>Myxococcota</taxon>
        <taxon>Polyangia</taxon>
        <taxon>Haliangiales</taxon>
        <taxon>Kofleriaceae</taxon>
        <taxon>Haliangium</taxon>
    </lineage>
</organism>
<evidence type="ECO:0000313" key="7">
    <source>
        <dbReference type="Proteomes" id="UP000001880"/>
    </source>
</evidence>
<dbReference type="EMBL" id="CP001804">
    <property type="protein sequence ID" value="ACY14464.1"/>
    <property type="molecule type" value="Genomic_DNA"/>
</dbReference>
<feature type="transmembrane region" description="Helical" evidence="5">
    <location>
        <begin position="20"/>
        <end position="42"/>
    </location>
</feature>
<keyword evidence="7" id="KW-1185">Reference proteome</keyword>
<keyword evidence="2 5" id="KW-0812">Transmembrane</keyword>
<name>D0LYZ4_HALO1</name>
<dbReference type="PANTHER" id="PTHR11785:SF512">
    <property type="entry name" value="SOBREMESA, ISOFORM B"/>
    <property type="match status" value="1"/>
</dbReference>
<feature type="transmembrane region" description="Helical" evidence="5">
    <location>
        <begin position="137"/>
        <end position="155"/>
    </location>
</feature>
<feature type="transmembrane region" description="Helical" evidence="5">
    <location>
        <begin position="361"/>
        <end position="380"/>
    </location>
</feature>
<gene>
    <name evidence="6" type="ordered locus">Hoch_1917</name>
</gene>
<keyword evidence="4 5" id="KW-0472">Membrane</keyword>
<dbReference type="RefSeq" id="WP_012827072.1">
    <property type="nucleotide sequence ID" value="NC_013440.1"/>
</dbReference>
<dbReference type="eggNOG" id="COG0833">
    <property type="taxonomic scope" value="Bacteria"/>
</dbReference>
<evidence type="ECO:0000256" key="2">
    <source>
        <dbReference type="ARBA" id="ARBA00022692"/>
    </source>
</evidence>
<protein>
    <submittedName>
        <fullName evidence="6">Amino acid permease-associated region</fullName>
    </submittedName>
</protein>
<comment type="subcellular location">
    <subcellularLocation>
        <location evidence="1">Membrane</location>
        <topology evidence="1">Multi-pass membrane protein</topology>
    </subcellularLocation>
</comment>
<feature type="transmembrane region" description="Helical" evidence="5">
    <location>
        <begin position="334"/>
        <end position="355"/>
    </location>
</feature>
<evidence type="ECO:0000256" key="1">
    <source>
        <dbReference type="ARBA" id="ARBA00004141"/>
    </source>
</evidence>